<keyword evidence="2" id="KW-0597">Phosphoprotein</keyword>
<dbReference type="InterPro" id="IPR036291">
    <property type="entry name" value="NAD(P)-bd_dom_sf"/>
</dbReference>
<sequence length="297" mass="30915">FSSAAGVWGGAGQGAYAAANAALDGLVEFRRSQGLVGASIAWGPWAEGGMADDATVLTRMERGGVRPLDPDTALGTVGSAEGCFAVADMDWERFVPSVTALRANRLWDVVTPRDTTAGEPPTGLGQLQARLTGVSGVARRSLVTDVVRGRVAAVLGFADATAVDVSKAFRDLGFDSLTAVELRNALTAETGLRLPATLVFDHPTTLALADFLLGELADDPGDGIRDVAAELDRIEAALLALPAPDQARLRVASRLQQLMKRLDGTATDDSAGDISAKIEAATSDDIFALIDNEIGTR</sequence>
<accession>A0ABU6CHT2</accession>
<name>A0ABU6CHT2_9ACTN</name>
<keyword evidence="3" id="KW-0808">Transferase</keyword>
<feature type="non-terminal residue" evidence="6">
    <location>
        <position position="1"/>
    </location>
</feature>
<dbReference type="PROSITE" id="PS50075">
    <property type="entry name" value="CARRIER"/>
    <property type="match status" value="1"/>
</dbReference>
<dbReference type="PROSITE" id="PS00012">
    <property type="entry name" value="PHOSPHOPANTETHEINE"/>
    <property type="match status" value="1"/>
</dbReference>
<keyword evidence="1" id="KW-0596">Phosphopantetheine</keyword>
<dbReference type="SMART" id="SM00823">
    <property type="entry name" value="PKS_PP"/>
    <property type="match status" value="1"/>
</dbReference>
<dbReference type="Pfam" id="PF00550">
    <property type="entry name" value="PP-binding"/>
    <property type="match status" value="1"/>
</dbReference>
<dbReference type="Gene3D" id="3.40.50.720">
    <property type="entry name" value="NAD(P)-binding Rossmann-like Domain"/>
    <property type="match status" value="1"/>
</dbReference>
<keyword evidence="4" id="KW-0511">Multifunctional enzyme</keyword>
<gene>
    <name evidence="6" type="ORF">OKJ48_25355</name>
</gene>
<dbReference type="RefSeq" id="WP_324771281.1">
    <property type="nucleotide sequence ID" value="NZ_JAOZYB010000251.1"/>
</dbReference>
<evidence type="ECO:0000256" key="3">
    <source>
        <dbReference type="ARBA" id="ARBA00022679"/>
    </source>
</evidence>
<dbReference type="SUPFAM" id="SSF51735">
    <property type="entry name" value="NAD(P)-binding Rossmann-fold domains"/>
    <property type="match status" value="1"/>
</dbReference>
<dbReference type="InterPro" id="IPR009081">
    <property type="entry name" value="PP-bd_ACP"/>
</dbReference>
<dbReference type="InterPro" id="IPR036736">
    <property type="entry name" value="ACP-like_sf"/>
</dbReference>
<comment type="caution">
    <text evidence="6">The sequence shown here is derived from an EMBL/GenBank/DDBJ whole genome shotgun (WGS) entry which is preliminary data.</text>
</comment>
<dbReference type="Proteomes" id="UP001352223">
    <property type="component" value="Unassembled WGS sequence"/>
</dbReference>
<evidence type="ECO:0000256" key="2">
    <source>
        <dbReference type="ARBA" id="ARBA00022553"/>
    </source>
</evidence>
<evidence type="ECO:0000313" key="7">
    <source>
        <dbReference type="Proteomes" id="UP001352223"/>
    </source>
</evidence>
<dbReference type="InterPro" id="IPR013968">
    <property type="entry name" value="PKS_KR"/>
</dbReference>
<organism evidence="6 7">
    <name type="scientific">Streptomyces kunmingensis</name>
    <dbReference type="NCBI Taxonomy" id="68225"/>
    <lineage>
        <taxon>Bacteria</taxon>
        <taxon>Bacillati</taxon>
        <taxon>Actinomycetota</taxon>
        <taxon>Actinomycetes</taxon>
        <taxon>Kitasatosporales</taxon>
        <taxon>Streptomycetaceae</taxon>
        <taxon>Streptomyces</taxon>
    </lineage>
</organism>
<evidence type="ECO:0000256" key="4">
    <source>
        <dbReference type="ARBA" id="ARBA00023268"/>
    </source>
</evidence>
<feature type="domain" description="Carrier" evidence="5">
    <location>
        <begin position="141"/>
        <end position="216"/>
    </location>
</feature>
<protein>
    <submittedName>
        <fullName evidence="6">Beta-ketoacyl reductase</fullName>
    </submittedName>
</protein>
<evidence type="ECO:0000259" key="5">
    <source>
        <dbReference type="PROSITE" id="PS50075"/>
    </source>
</evidence>
<dbReference type="InterPro" id="IPR050091">
    <property type="entry name" value="PKS_NRPS_Biosynth_Enz"/>
</dbReference>
<dbReference type="SMART" id="SM01294">
    <property type="entry name" value="PKS_PP_betabranch"/>
    <property type="match status" value="1"/>
</dbReference>
<dbReference type="InterPro" id="IPR020806">
    <property type="entry name" value="PKS_PP-bd"/>
</dbReference>
<dbReference type="PANTHER" id="PTHR43775:SF51">
    <property type="entry name" value="INACTIVE PHENOLPHTHIOCEROL SYNTHESIS POLYKETIDE SYNTHASE TYPE I PKS1-RELATED"/>
    <property type="match status" value="1"/>
</dbReference>
<dbReference type="SUPFAM" id="SSF47336">
    <property type="entry name" value="ACP-like"/>
    <property type="match status" value="1"/>
</dbReference>
<dbReference type="Gene3D" id="1.10.1200.10">
    <property type="entry name" value="ACP-like"/>
    <property type="match status" value="1"/>
</dbReference>
<evidence type="ECO:0000313" key="6">
    <source>
        <dbReference type="EMBL" id="MEB3963541.1"/>
    </source>
</evidence>
<dbReference type="InterPro" id="IPR006162">
    <property type="entry name" value="Ppantetheine_attach_site"/>
</dbReference>
<dbReference type="EMBL" id="JAOZYB010000251">
    <property type="protein sequence ID" value="MEB3963541.1"/>
    <property type="molecule type" value="Genomic_DNA"/>
</dbReference>
<proteinExistence type="predicted"/>
<keyword evidence="7" id="KW-1185">Reference proteome</keyword>
<dbReference type="PANTHER" id="PTHR43775">
    <property type="entry name" value="FATTY ACID SYNTHASE"/>
    <property type="match status" value="1"/>
</dbReference>
<dbReference type="Pfam" id="PF08659">
    <property type="entry name" value="KR"/>
    <property type="match status" value="1"/>
</dbReference>
<evidence type="ECO:0000256" key="1">
    <source>
        <dbReference type="ARBA" id="ARBA00022450"/>
    </source>
</evidence>
<reference evidence="6 7" key="1">
    <citation type="submission" date="2022-10" db="EMBL/GenBank/DDBJ databases">
        <authorList>
            <person name="Xie J."/>
            <person name="Shen N."/>
        </authorList>
    </citation>
    <scope>NUCLEOTIDE SEQUENCE [LARGE SCALE GENOMIC DNA]</scope>
    <source>
        <strain evidence="6 7">DSM 41681</strain>
    </source>
</reference>